<dbReference type="Gene3D" id="3.40.50.2300">
    <property type="match status" value="1"/>
</dbReference>
<dbReference type="InterPro" id="IPR000792">
    <property type="entry name" value="Tscrpt_reg_LuxR_C"/>
</dbReference>
<keyword evidence="2" id="KW-0238">DNA-binding</keyword>
<name>A0ABU9CF22_9BURK</name>
<feature type="domain" description="Response regulatory" evidence="5">
    <location>
        <begin position="3"/>
        <end position="119"/>
    </location>
</feature>
<dbReference type="EMBL" id="JBBUTH010000004">
    <property type="protein sequence ID" value="MEK8050471.1"/>
    <property type="molecule type" value="Genomic_DNA"/>
</dbReference>
<protein>
    <submittedName>
        <fullName evidence="6">Response regulator transcription factor</fullName>
    </submittedName>
</protein>
<evidence type="ECO:0000256" key="1">
    <source>
        <dbReference type="ARBA" id="ARBA00022553"/>
    </source>
</evidence>
<dbReference type="PRINTS" id="PR00038">
    <property type="entry name" value="HTHLUXR"/>
</dbReference>
<organism evidence="6 7">
    <name type="scientific">Pseudaquabacterium inlustre</name>
    <dbReference type="NCBI Taxonomy" id="2984192"/>
    <lineage>
        <taxon>Bacteria</taxon>
        <taxon>Pseudomonadati</taxon>
        <taxon>Pseudomonadota</taxon>
        <taxon>Betaproteobacteria</taxon>
        <taxon>Burkholderiales</taxon>
        <taxon>Sphaerotilaceae</taxon>
        <taxon>Pseudaquabacterium</taxon>
    </lineage>
</organism>
<dbReference type="InterPro" id="IPR058245">
    <property type="entry name" value="NreC/VraR/RcsB-like_REC"/>
</dbReference>
<dbReference type="PANTHER" id="PTHR43214:SF43">
    <property type="entry name" value="TWO-COMPONENT RESPONSE REGULATOR"/>
    <property type="match status" value="1"/>
</dbReference>
<keyword evidence="1 3" id="KW-0597">Phosphoprotein</keyword>
<dbReference type="InterPro" id="IPR001789">
    <property type="entry name" value="Sig_transdc_resp-reg_receiver"/>
</dbReference>
<dbReference type="InterPro" id="IPR016032">
    <property type="entry name" value="Sig_transdc_resp-reg_C-effctor"/>
</dbReference>
<dbReference type="PANTHER" id="PTHR43214">
    <property type="entry name" value="TWO-COMPONENT RESPONSE REGULATOR"/>
    <property type="match status" value="1"/>
</dbReference>
<gene>
    <name evidence="6" type="ORF">AACH10_09495</name>
</gene>
<dbReference type="InterPro" id="IPR039420">
    <property type="entry name" value="WalR-like"/>
</dbReference>
<dbReference type="SUPFAM" id="SSF52172">
    <property type="entry name" value="CheY-like"/>
    <property type="match status" value="1"/>
</dbReference>
<dbReference type="SUPFAM" id="SSF46894">
    <property type="entry name" value="C-terminal effector domain of the bipartite response regulators"/>
    <property type="match status" value="1"/>
</dbReference>
<evidence type="ECO:0000259" key="4">
    <source>
        <dbReference type="PROSITE" id="PS50043"/>
    </source>
</evidence>
<dbReference type="InterPro" id="IPR011006">
    <property type="entry name" value="CheY-like_superfamily"/>
</dbReference>
<evidence type="ECO:0000256" key="2">
    <source>
        <dbReference type="ARBA" id="ARBA00023125"/>
    </source>
</evidence>
<keyword evidence="7" id="KW-1185">Reference proteome</keyword>
<evidence type="ECO:0000256" key="3">
    <source>
        <dbReference type="PROSITE-ProRule" id="PRU00169"/>
    </source>
</evidence>
<evidence type="ECO:0000313" key="6">
    <source>
        <dbReference type="EMBL" id="MEK8050471.1"/>
    </source>
</evidence>
<dbReference type="Proteomes" id="UP001365405">
    <property type="component" value="Unassembled WGS sequence"/>
</dbReference>
<proteinExistence type="predicted"/>
<evidence type="ECO:0000313" key="7">
    <source>
        <dbReference type="Proteomes" id="UP001365405"/>
    </source>
</evidence>
<sequence>MIEVMLVDDHAVVREGYRRMLQTEDDLRVVAEAADATEALNLWRQLKPQVMVIDLALPGMGGLELITRLRQRDPQCRCLAFSMHRDPLWATQALKAGALGYVTKSSDPALLVHAVREVAAQRRIISPDLAGEVAARLLDEAGGAAQGLTPRELEVLRLLLAGTSAQQIAEALHLSVKTVHNLHYQVKAKFGTSSDFELARMAWREGWTD</sequence>
<accession>A0ABU9CF22</accession>
<dbReference type="PROSITE" id="PS50110">
    <property type="entry name" value="RESPONSE_REGULATORY"/>
    <property type="match status" value="1"/>
</dbReference>
<feature type="domain" description="HTH luxR-type" evidence="4">
    <location>
        <begin position="141"/>
        <end position="206"/>
    </location>
</feature>
<dbReference type="PROSITE" id="PS50043">
    <property type="entry name" value="HTH_LUXR_2"/>
    <property type="match status" value="1"/>
</dbReference>
<dbReference type="CDD" id="cd17535">
    <property type="entry name" value="REC_NarL-like"/>
    <property type="match status" value="1"/>
</dbReference>
<dbReference type="SMART" id="SM00448">
    <property type="entry name" value="REC"/>
    <property type="match status" value="1"/>
</dbReference>
<feature type="modified residue" description="4-aspartylphosphate" evidence="3">
    <location>
        <position position="54"/>
    </location>
</feature>
<reference evidence="6 7" key="1">
    <citation type="submission" date="2024-04" db="EMBL/GenBank/DDBJ databases">
        <title>Novel species of the genus Ideonella isolated from streams.</title>
        <authorList>
            <person name="Lu H."/>
        </authorList>
    </citation>
    <scope>NUCLEOTIDE SEQUENCE [LARGE SCALE GENOMIC DNA]</scope>
    <source>
        <strain evidence="6 7">DXS22W</strain>
    </source>
</reference>
<evidence type="ECO:0000259" key="5">
    <source>
        <dbReference type="PROSITE" id="PS50110"/>
    </source>
</evidence>
<dbReference type="SMART" id="SM00421">
    <property type="entry name" value="HTH_LUXR"/>
    <property type="match status" value="1"/>
</dbReference>
<dbReference type="RefSeq" id="WP_341410146.1">
    <property type="nucleotide sequence ID" value="NZ_JBBUTH010000004.1"/>
</dbReference>
<dbReference type="Pfam" id="PF00196">
    <property type="entry name" value="GerE"/>
    <property type="match status" value="1"/>
</dbReference>
<comment type="caution">
    <text evidence="6">The sequence shown here is derived from an EMBL/GenBank/DDBJ whole genome shotgun (WGS) entry which is preliminary data.</text>
</comment>
<dbReference type="Pfam" id="PF00072">
    <property type="entry name" value="Response_reg"/>
    <property type="match status" value="1"/>
</dbReference>